<sequence>MPAVATDNATPASSRPLIRITAAAGTALLVLVLASPHLAAQVVEVPVAVPAVNALTESAAEAGTTKIVTRDFDWFDRARNRAVPVRLYLPAQTAPAQRLPLVVFSHGMGGSRRGYSYLGAYWASHGYASLHLQHVGSDRSLWSGNIFGLVGRLQGAAQEEEAIARVEDLRFALDQVLADQELGSRIDAKRIVGAGHSYGANTVMLALGARILRQDRIIDLFEPRLSAAVLLSAPPFYGESNMAGILAEISVPTLHITATEDIIRIPGYYSGVADRIAVFDAMPGAHKVLAVFDGGSHSMFTDRNRTGGVALNSLVKAATRELSVAFFESALGGSNVALRNWPARHDSILAKFLTPGY</sequence>
<reference evidence="4 5" key="1">
    <citation type="submission" date="2019-03" db="EMBL/GenBank/DDBJ databases">
        <title>Metabolic reconstructions from genomes of highly enriched 'Candidatus Accumulibacter' and 'Candidatus Competibacter' bioreactor populations.</title>
        <authorList>
            <person name="Annavajhala M.K."/>
            <person name="Welles L."/>
            <person name="Abbas B."/>
            <person name="Sorokin D."/>
            <person name="Park H."/>
            <person name="Van Loosdrecht M."/>
            <person name="Chandran K."/>
        </authorList>
    </citation>
    <scope>NUCLEOTIDE SEQUENCE [LARGE SCALE GENOMIC DNA]</scope>
    <source>
        <strain evidence="4 5">SBR_S</strain>
    </source>
</reference>
<gene>
    <name evidence="4" type="ORF">E4Q23_08705</name>
</gene>
<dbReference type="SUPFAM" id="SSF53474">
    <property type="entry name" value="alpha/beta-Hydrolases"/>
    <property type="match status" value="1"/>
</dbReference>
<organism evidence="4 5">
    <name type="scientific">Candidatus Accumulibacter phosphatis</name>
    <dbReference type="NCBI Taxonomy" id="327160"/>
    <lineage>
        <taxon>Bacteria</taxon>
        <taxon>Pseudomonadati</taxon>
        <taxon>Pseudomonadota</taxon>
        <taxon>Betaproteobacteria</taxon>
        <taxon>Candidatus Accumulibacter</taxon>
    </lineage>
</organism>
<proteinExistence type="predicted"/>
<dbReference type="PANTHER" id="PTHR10272">
    <property type="entry name" value="PLATELET-ACTIVATING FACTOR ACETYLHYDROLASE"/>
    <property type="match status" value="1"/>
</dbReference>
<protein>
    <submittedName>
        <fullName evidence="4">Acetylhydrolase</fullName>
    </submittedName>
</protein>
<keyword evidence="3" id="KW-0443">Lipid metabolism</keyword>
<dbReference type="PANTHER" id="PTHR10272:SF0">
    <property type="entry name" value="PLATELET-ACTIVATING FACTOR ACETYLHYDROLASE"/>
    <property type="match status" value="1"/>
</dbReference>
<evidence type="ECO:0000256" key="2">
    <source>
        <dbReference type="ARBA" id="ARBA00022963"/>
    </source>
</evidence>
<dbReference type="Pfam" id="PF03403">
    <property type="entry name" value="PAF-AH_p_II"/>
    <property type="match status" value="1"/>
</dbReference>
<evidence type="ECO:0000256" key="1">
    <source>
        <dbReference type="ARBA" id="ARBA00022801"/>
    </source>
</evidence>
<dbReference type="Gene3D" id="3.40.50.1820">
    <property type="entry name" value="alpha/beta hydrolase"/>
    <property type="match status" value="1"/>
</dbReference>
<dbReference type="Proteomes" id="UP000749010">
    <property type="component" value="Unassembled WGS sequence"/>
</dbReference>
<comment type="caution">
    <text evidence="4">The sequence shown here is derived from an EMBL/GenBank/DDBJ whole genome shotgun (WGS) entry which is preliminary data.</text>
</comment>
<evidence type="ECO:0000313" key="4">
    <source>
        <dbReference type="EMBL" id="NMQ27829.1"/>
    </source>
</evidence>
<keyword evidence="2" id="KW-0442">Lipid degradation</keyword>
<dbReference type="EMBL" id="SPMY01000023">
    <property type="protein sequence ID" value="NMQ27829.1"/>
    <property type="molecule type" value="Genomic_DNA"/>
</dbReference>
<evidence type="ECO:0000256" key="3">
    <source>
        <dbReference type="ARBA" id="ARBA00023098"/>
    </source>
</evidence>
<keyword evidence="1" id="KW-0378">Hydrolase</keyword>
<keyword evidence="5" id="KW-1185">Reference proteome</keyword>
<evidence type="ECO:0000313" key="5">
    <source>
        <dbReference type="Proteomes" id="UP000749010"/>
    </source>
</evidence>
<accession>A0ABX1TYB2</accession>
<name>A0ABX1TYB2_9PROT</name>
<dbReference type="InterPro" id="IPR029058">
    <property type="entry name" value="AB_hydrolase_fold"/>
</dbReference>